<dbReference type="SUPFAM" id="SSF52540">
    <property type="entry name" value="P-loop containing nucleoside triphosphate hydrolases"/>
    <property type="match status" value="1"/>
</dbReference>
<evidence type="ECO:0000256" key="11">
    <source>
        <dbReference type="ARBA" id="ARBA00022840"/>
    </source>
</evidence>
<reference evidence="17 18" key="1">
    <citation type="submission" date="2016-05" db="EMBL/GenBank/DDBJ databases">
        <authorList>
            <person name="Lavstsen T."/>
            <person name="Jespersen J.S."/>
        </authorList>
    </citation>
    <scope>NUCLEOTIDE SEQUENCE [LARGE SCALE GENOMIC DNA]</scope>
    <source>
        <strain evidence="17 18">B7-9</strain>
    </source>
</reference>
<evidence type="ECO:0000256" key="15">
    <source>
        <dbReference type="RuleBase" id="RU003530"/>
    </source>
</evidence>
<dbReference type="GO" id="GO:0005524">
    <property type="term" value="F:ATP binding"/>
    <property type="evidence" value="ECO:0007669"/>
    <property type="project" value="UniProtKB-UniRule"/>
</dbReference>
<organism evidence="17 18">
    <name type="scientific">Candidatus Chloroploca asiatica</name>
    <dbReference type="NCBI Taxonomy" id="1506545"/>
    <lineage>
        <taxon>Bacteria</taxon>
        <taxon>Bacillati</taxon>
        <taxon>Chloroflexota</taxon>
        <taxon>Chloroflexia</taxon>
        <taxon>Chloroflexales</taxon>
        <taxon>Chloroflexineae</taxon>
        <taxon>Oscillochloridaceae</taxon>
        <taxon>Candidatus Chloroploca</taxon>
    </lineage>
</organism>
<comment type="similarity">
    <text evidence="4 14 15">Belongs to the prokaryotic pantothenate kinase family.</text>
</comment>
<dbReference type="UniPathway" id="UPA00241">
    <property type="reaction ID" value="UER00352"/>
</dbReference>
<evidence type="ECO:0000256" key="7">
    <source>
        <dbReference type="ARBA" id="ARBA00022490"/>
    </source>
</evidence>
<evidence type="ECO:0000313" key="17">
    <source>
        <dbReference type="EMBL" id="PDV97872.1"/>
    </source>
</evidence>
<comment type="catalytic activity">
    <reaction evidence="1 14 15">
        <text>(R)-pantothenate + ATP = (R)-4'-phosphopantothenate + ADP + H(+)</text>
        <dbReference type="Rhea" id="RHEA:16373"/>
        <dbReference type="ChEBI" id="CHEBI:10986"/>
        <dbReference type="ChEBI" id="CHEBI:15378"/>
        <dbReference type="ChEBI" id="CHEBI:29032"/>
        <dbReference type="ChEBI" id="CHEBI:30616"/>
        <dbReference type="ChEBI" id="CHEBI:456216"/>
        <dbReference type="EC" id="2.7.1.33"/>
    </reaction>
</comment>
<dbReference type="GO" id="GO:0015937">
    <property type="term" value="P:coenzyme A biosynthetic process"/>
    <property type="evidence" value="ECO:0007669"/>
    <property type="project" value="UniProtKB-UniRule"/>
</dbReference>
<evidence type="ECO:0000256" key="12">
    <source>
        <dbReference type="ARBA" id="ARBA00022993"/>
    </source>
</evidence>
<evidence type="ECO:0000256" key="8">
    <source>
        <dbReference type="ARBA" id="ARBA00022679"/>
    </source>
</evidence>
<dbReference type="HAMAP" id="MF_00215">
    <property type="entry name" value="Pantothen_kinase_1"/>
    <property type="match status" value="1"/>
</dbReference>
<dbReference type="GO" id="GO:0004594">
    <property type="term" value="F:pantothenate kinase activity"/>
    <property type="evidence" value="ECO:0007669"/>
    <property type="project" value="UniProtKB-UniRule"/>
</dbReference>
<feature type="binding site" evidence="14">
    <location>
        <begin position="98"/>
        <end position="105"/>
    </location>
    <ligand>
        <name>ATP</name>
        <dbReference type="ChEBI" id="CHEBI:30616"/>
    </ligand>
</feature>
<protein>
    <recommendedName>
        <fullName evidence="6 14">Pantothenate kinase</fullName>
        <ecNumber evidence="5 14">2.7.1.33</ecNumber>
    </recommendedName>
    <alternativeName>
        <fullName evidence="13 14">Pantothenic acid kinase</fullName>
    </alternativeName>
</protein>
<dbReference type="InterPro" id="IPR004566">
    <property type="entry name" value="PanK"/>
</dbReference>
<comment type="subcellular location">
    <subcellularLocation>
        <location evidence="2 14 15">Cytoplasm</location>
    </subcellularLocation>
</comment>
<dbReference type="RefSeq" id="WP_097654072.1">
    <property type="nucleotide sequence ID" value="NZ_LYXE01000121.1"/>
</dbReference>
<gene>
    <name evidence="14" type="primary">coaA</name>
    <name evidence="17" type="ORF">A9Q02_17305</name>
</gene>
<evidence type="ECO:0000256" key="3">
    <source>
        <dbReference type="ARBA" id="ARBA00005225"/>
    </source>
</evidence>
<comment type="caution">
    <text evidence="17">The sequence shown here is derived from an EMBL/GenBank/DDBJ whole genome shotgun (WGS) entry which is preliminary data.</text>
</comment>
<dbReference type="PIRSF" id="PIRSF000545">
    <property type="entry name" value="Pantothenate_kin"/>
    <property type="match status" value="1"/>
</dbReference>
<dbReference type="CDD" id="cd02025">
    <property type="entry name" value="PanK"/>
    <property type="match status" value="1"/>
</dbReference>
<evidence type="ECO:0000256" key="4">
    <source>
        <dbReference type="ARBA" id="ARBA00006087"/>
    </source>
</evidence>
<evidence type="ECO:0000256" key="5">
    <source>
        <dbReference type="ARBA" id="ARBA00012102"/>
    </source>
</evidence>
<comment type="pathway">
    <text evidence="3 14 15">Cofactor biosynthesis; coenzyme A biosynthesis; CoA from (R)-pantothenate: step 1/5.</text>
</comment>
<keyword evidence="7 14" id="KW-0963">Cytoplasm</keyword>
<dbReference type="NCBIfam" id="TIGR00554">
    <property type="entry name" value="panK_bact"/>
    <property type="match status" value="1"/>
</dbReference>
<accession>A0A2H3KJ47</accession>
<keyword evidence="8 14" id="KW-0808">Transferase</keyword>
<keyword evidence="18" id="KW-1185">Reference proteome</keyword>
<keyword evidence="9 14" id="KW-0547">Nucleotide-binding</keyword>
<evidence type="ECO:0000256" key="10">
    <source>
        <dbReference type="ARBA" id="ARBA00022777"/>
    </source>
</evidence>
<evidence type="ECO:0000256" key="1">
    <source>
        <dbReference type="ARBA" id="ARBA00001206"/>
    </source>
</evidence>
<evidence type="ECO:0000256" key="2">
    <source>
        <dbReference type="ARBA" id="ARBA00004496"/>
    </source>
</evidence>
<evidence type="ECO:0000256" key="13">
    <source>
        <dbReference type="ARBA" id="ARBA00032866"/>
    </source>
</evidence>
<evidence type="ECO:0000256" key="6">
    <source>
        <dbReference type="ARBA" id="ARBA00015080"/>
    </source>
</evidence>
<proteinExistence type="inferred from homology"/>
<sequence>MASMLAAKRRCSPYLIFSRDEWARLRQGVPLPIYAEELDTLVSLNDTVSLEDVADIYLPLVRLLQLYYDASQQLYQVTNVFLGNPTAKRVPYVIGIAGSVAVGKSSTARILQALLSRYHGDLKVELITTDGFLYPNTVLQQRKIMHRKGFPQSYDRRRLLQFMSDVKSGVPRLEVPIYSHLVYDIVPDRTMVIDRPDILIVEGLNVLQRGGRVAQAPQNFVSDFFDFSIYVDADERLLDQWYIERFLRLRRTAFRDPTSYFRRYADLSEAEAVATAQRIWREINYVNLKQNIEPTRERADLILEKGVRHTLEQVYLRKL</sequence>
<dbReference type="InterPro" id="IPR006083">
    <property type="entry name" value="PRK/URK"/>
</dbReference>
<keyword evidence="12 14" id="KW-0173">Coenzyme A biosynthesis</keyword>
<dbReference type="Pfam" id="PF00485">
    <property type="entry name" value="PRK"/>
    <property type="match status" value="1"/>
</dbReference>
<evidence type="ECO:0000259" key="16">
    <source>
        <dbReference type="Pfam" id="PF00485"/>
    </source>
</evidence>
<evidence type="ECO:0000313" key="18">
    <source>
        <dbReference type="Proteomes" id="UP000220922"/>
    </source>
</evidence>
<dbReference type="AlphaFoldDB" id="A0A2H3KJ47"/>
<dbReference type="EMBL" id="LYXE01000121">
    <property type="protein sequence ID" value="PDV97872.1"/>
    <property type="molecule type" value="Genomic_DNA"/>
</dbReference>
<evidence type="ECO:0000256" key="14">
    <source>
        <dbReference type="HAMAP-Rule" id="MF_00215"/>
    </source>
</evidence>
<dbReference type="InterPro" id="IPR027417">
    <property type="entry name" value="P-loop_NTPase"/>
</dbReference>
<keyword evidence="11 14" id="KW-0067">ATP-binding</keyword>
<evidence type="ECO:0000256" key="9">
    <source>
        <dbReference type="ARBA" id="ARBA00022741"/>
    </source>
</evidence>
<name>A0A2H3KJ47_9CHLR</name>
<dbReference type="Proteomes" id="UP000220922">
    <property type="component" value="Unassembled WGS sequence"/>
</dbReference>
<feature type="domain" description="Phosphoribulokinase/uridine kinase" evidence="16">
    <location>
        <begin position="93"/>
        <end position="245"/>
    </location>
</feature>
<dbReference type="PANTHER" id="PTHR10285">
    <property type="entry name" value="URIDINE KINASE"/>
    <property type="match status" value="1"/>
</dbReference>
<dbReference type="Gene3D" id="3.40.50.300">
    <property type="entry name" value="P-loop containing nucleotide triphosphate hydrolases"/>
    <property type="match status" value="1"/>
</dbReference>
<keyword evidence="10 14" id="KW-0418">Kinase</keyword>
<dbReference type="OrthoDB" id="1550976at2"/>
<dbReference type="EC" id="2.7.1.33" evidence="5 14"/>
<dbReference type="GO" id="GO:0005737">
    <property type="term" value="C:cytoplasm"/>
    <property type="evidence" value="ECO:0007669"/>
    <property type="project" value="UniProtKB-SubCell"/>
</dbReference>